<dbReference type="SUPFAM" id="SSF81653">
    <property type="entry name" value="Calcium ATPase, transduction domain A"/>
    <property type="match status" value="1"/>
</dbReference>
<dbReference type="InterPro" id="IPR008250">
    <property type="entry name" value="ATPase_P-typ_transduc_dom_A_sf"/>
</dbReference>
<dbReference type="AlphaFoldDB" id="A0A6H3FB81"/>
<dbReference type="GO" id="GO:0016887">
    <property type="term" value="F:ATP hydrolysis activity"/>
    <property type="evidence" value="ECO:0007669"/>
    <property type="project" value="InterPro"/>
</dbReference>
<evidence type="ECO:0000256" key="1">
    <source>
        <dbReference type="ARBA" id="ARBA00004370"/>
    </source>
</evidence>
<protein>
    <recommendedName>
        <fullName evidence="7">P-type Zn(2+) transporter</fullName>
        <ecNumber evidence="7">7.2.2.12</ecNumber>
    </recommendedName>
</protein>
<dbReference type="NCBIfam" id="TIGR01525">
    <property type="entry name" value="ATPase-IB_hvy"/>
    <property type="match status" value="1"/>
</dbReference>
<dbReference type="GO" id="GO:0016463">
    <property type="term" value="F:P-type zinc transporter activity"/>
    <property type="evidence" value="ECO:0007669"/>
    <property type="project" value="UniProtKB-EC"/>
</dbReference>
<keyword evidence="6" id="KW-0472">Membrane</keyword>
<name>A0A6H3FB81_9BACT</name>
<dbReference type="RefSeq" id="WP_130957936.1">
    <property type="nucleotide sequence ID" value="NZ_JBHSHA010000008.1"/>
</dbReference>
<proteinExistence type="inferred from homology"/>
<comment type="subcellular location">
    <subcellularLocation>
        <location evidence="9">Cell membrane</location>
    </subcellularLocation>
    <subcellularLocation>
        <location evidence="1">Membrane</location>
    </subcellularLocation>
</comment>
<keyword evidence="9" id="KW-0067">ATP-binding</keyword>
<dbReference type="InterPro" id="IPR059000">
    <property type="entry name" value="ATPase_P-type_domA"/>
</dbReference>
<organism evidence="11 12">
    <name type="scientific">Desulfovibrio legallii</name>
    <dbReference type="NCBI Taxonomy" id="571438"/>
    <lineage>
        <taxon>Bacteria</taxon>
        <taxon>Pseudomonadati</taxon>
        <taxon>Thermodesulfobacteriota</taxon>
        <taxon>Desulfovibrionia</taxon>
        <taxon>Desulfovibrionales</taxon>
        <taxon>Desulfovibrionaceae</taxon>
        <taxon>Desulfovibrio</taxon>
    </lineage>
</organism>
<dbReference type="PRINTS" id="PR00120">
    <property type="entry name" value="HATPASE"/>
</dbReference>
<dbReference type="InterPro" id="IPR044492">
    <property type="entry name" value="P_typ_ATPase_HD_dom"/>
</dbReference>
<evidence type="ECO:0000256" key="2">
    <source>
        <dbReference type="ARBA" id="ARBA00006024"/>
    </source>
</evidence>
<comment type="caution">
    <text evidence="11">The sequence shown here is derived from an EMBL/GenBank/DDBJ whole genome shotgun (WGS) entry which is preliminary data.</text>
</comment>
<keyword evidence="9" id="KW-0479">Metal-binding</keyword>
<dbReference type="Proteomes" id="UP000292919">
    <property type="component" value="Unassembled WGS sequence"/>
</dbReference>
<dbReference type="InterPro" id="IPR018303">
    <property type="entry name" value="ATPase_P-typ_P_site"/>
</dbReference>
<accession>A0A6H3FB81</accession>
<dbReference type="SUPFAM" id="SSF56784">
    <property type="entry name" value="HAD-like"/>
    <property type="match status" value="1"/>
</dbReference>
<evidence type="ECO:0000256" key="8">
    <source>
        <dbReference type="ARBA" id="ARBA00047308"/>
    </source>
</evidence>
<evidence type="ECO:0000313" key="12">
    <source>
        <dbReference type="Proteomes" id="UP000292919"/>
    </source>
</evidence>
<dbReference type="PROSITE" id="PS00154">
    <property type="entry name" value="ATPASE_E1_E2"/>
    <property type="match status" value="1"/>
</dbReference>
<dbReference type="Gene3D" id="3.40.1110.10">
    <property type="entry name" value="Calcium-transporting ATPase, cytoplasmic domain N"/>
    <property type="match status" value="1"/>
</dbReference>
<dbReference type="PANTHER" id="PTHR48085:SF5">
    <property type="entry name" value="CADMIUM_ZINC-TRANSPORTING ATPASE HMA4-RELATED"/>
    <property type="match status" value="1"/>
</dbReference>
<dbReference type="PANTHER" id="PTHR48085">
    <property type="entry name" value="CADMIUM/ZINC-TRANSPORTING ATPASE HMA2-RELATED"/>
    <property type="match status" value="1"/>
</dbReference>
<reference evidence="11 12" key="1">
    <citation type="submission" date="2018-12" db="EMBL/GenBank/DDBJ databases">
        <title>First genome draft of Desulfovibrio legallis sp. nov.</title>
        <authorList>
            <person name="Ben Dhia O."/>
            <person name="Najjari A."/>
            <person name="Ferjani R."/>
            <person name="Fhoula I."/>
            <person name="Fardeau M.-L."/>
            <person name="Boudabbous A."/>
            <person name="Ouzari H.I."/>
        </authorList>
    </citation>
    <scope>NUCLEOTIDE SEQUENCE [LARGE SCALE GENOMIC DNA]</scope>
    <source>
        <strain evidence="11 12">H1T</strain>
    </source>
</reference>
<dbReference type="EC" id="7.2.2.12" evidence="7"/>
<comment type="similarity">
    <text evidence="2 9">Belongs to the cation transport ATPase (P-type) (TC 3.A.3) family. Type IB subfamily.</text>
</comment>
<comment type="catalytic activity">
    <reaction evidence="8">
        <text>Zn(2+)(in) + ATP + H2O = Zn(2+)(out) + ADP + phosphate + H(+)</text>
        <dbReference type="Rhea" id="RHEA:20621"/>
        <dbReference type="ChEBI" id="CHEBI:15377"/>
        <dbReference type="ChEBI" id="CHEBI:15378"/>
        <dbReference type="ChEBI" id="CHEBI:29105"/>
        <dbReference type="ChEBI" id="CHEBI:30616"/>
        <dbReference type="ChEBI" id="CHEBI:43474"/>
        <dbReference type="ChEBI" id="CHEBI:456216"/>
        <dbReference type="EC" id="7.2.2.12"/>
    </reaction>
</comment>
<dbReference type="InterPro" id="IPR001757">
    <property type="entry name" value="P_typ_ATPase"/>
</dbReference>
<evidence type="ECO:0000256" key="4">
    <source>
        <dbReference type="ARBA" id="ARBA00022967"/>
    </source>
</evidence>
<dbReference type="SFLD" id="SFLDS00003">
    <property type="entry name" value="Haloacid_Dehalogenase"/>
    <property type="match status" value="1"/>
</dbReference>
<evidence type="ECO:0000256" key="5">
    <source>
        <dbReference type="ARBA" id="ARBA00022989"/>
    </source>
</evidence>
<evidence type="ECO:0000313" key="11">
    <source>
        <dbReference type="EMBL" id="TBH79851.1"/>
    </source>
</evidence>
<dbReference type="InterPro" id="IPR051014">
    <property type="entry name" value="Cation_Transport_ATPase_IB"/>
</dbReference>
<keyword evidence="4" id="KW-1278">Translocase</keyword>
<evidence type="ECO:0000256" key="6">
    <source>
        <dbReference type="ARBA" id="ARBA00023136"/>
    </source>
</evidence>
<dbReference type="SFLD" id="SFLDF00027">
    <property type="entry name" value="p-type_atpase"/>
    <property type="match status" value="1"/>
</dbReference>
<keyword evidence="9" id="KW-0547">Nucleotide-binding</keyword>
<dbReference type="InterPro" id="IPR023299">
    <property type="entry name" value="ATPase_P-typ_cyto_dom_N"/>
</dbReference>
<dbReference type="Pfam" id="PF00702">
    <property type="entry name" value="Hydrolase"/>
    <property type="match status" value="1"/>
</dbReference>
<dbReference type="GO" id="GO:0005886">
    <property type="term" value="C:plasma membrane"/>
    <property type="evidence" value="ECO:0007669"/>
    <property type="project" value="UniProtKB-SubCell"/>
</dbReference>
<dbReference type="EMBL" id="SIXC01000006">
    <property type="protein sequence ID" value="TBH79851.1"/>
    <property type="molecule type" value="Genomic_DNA"/>
</dbReference>
<sequence>MGNNAASVKVFLRHAMEGRLRLRVTPPSQAQKVGEVCRSLAGVQSVRVNPACAAVVLTYQPAQTSAEAILQALAAPRQPDSRAPAPRASCCACAAPQPAGTGVRGQLARFLTLTGVMAYVFVRKVLLKTAVAETALSPLGVISLLAAVPVVRQSLRHMREKRFTLEGFLAAGCAAATFSGQALTALEILWIQSGAETLKAWVSERSRKSISAILDLTAKNTFILAGDVEVEVPVTAVKPRDIVVLHTGEKISVDGCVVSGEALLDDSPITGRAEAAHVHEGDKVFAGAYVRQGIIHVRAQCVGDRTYLARIMRQVEDSLDTKAPIESVADGLARSMVRLGLAATGLTLLITGSAWRAFTVMLVMACPCATVLSAQTAVSAAIAAAAKRGILIKGGRYLEDVGKADTVCFDKTGTLTSNQPRIERILNFSAHDETELLRWAYSAEMHNHHPLALAIRNAAVAREIDPISHAVCEFTLGKGVRAVINGNEIRLGNKKYFAENGINTDVRTGEVAGLIERGLTVIFLAKNTELLAALAFSNELRPDAAATVAALTAGGVSTLALVTGDTEKTARDLCRVLGIDQCYHSILPEQKGEIVTRLQRDGHKVIMVGDGINDALALAEADIGIAMSASGADVAIEAADIALVRDDLADIIYVRRLSRQALSIARQNFWIATSTNLGGALAGALGVLSPVAAGLIHIVHTLGVLANSSRPLLLHPAPAASVPAATTAPTAKESAKA</sequence>
<dbReference type="Gene3D" id="2.70.150.10">
    <property type="entry name" value="Calcium-transporting ATPase, cytoplasmic transduction domain A"/>
    <property type="match status" value="1"/>
</dbReference>
<dbReference type="Gene3D" id="3.30.70.100">
    <property type="match status" value="1"/>
</dbReference>
<dbReference type="SFLD" id="SFLDG00002">
    <property type="entry name" value="C1.7:_P-type_atpase_like"/>
    <property type="match status" value="1"/>
</dbReference>
<evidence type="ECO:0000256" key="7">
    <source>
        <dbReference type="ARBA" id="ARBA00039097"/>
    </source>
</evidence>
<dbReference type="GO" id="GO:0005524">
    <property type="term" value="F:ATP binding"/>
    <property type="evidence" value="ECO:0007669"/>
    <property type="project" value="UniProtKB-UniRule"/>
</dbReference>
<dbReference type="InterPro" id="IPR036412">
    <property type="entry name" value="HAD-like_sf"/>
</dbReference>
<dbReference type="Gene3D" id="3.40.50.1000">
    <property type="entry name" value="HAD superfamily/HAD-like"/>
    <property type="match status" value="1"/>
</dbReference>
<keyword evidence="5" id="KW-1133">Transmembrane helix</keyword>
<dbReference type="Pfam" id="PF00122">
    <property type="entry name" value="E1-E2_ATPase"/>
    <property type="match status" value="1"/>
</dbReference>
<keyword evidence="9" id="KW-1003">Cell membrane</keyword>
<keyword evidence="3" id="KW-0812">Transmembrane</keyword>
<evidence type="ECO:0000256" key="9">
    <source>
        <dbReference type="RuleBase" id="RU362081"/>
    </source>
</evidence>
<gene>
    <name evidence="11" type="ORF">EB812_06045</name>
</gene>
<feature type="domain" description="P-type ATPase A" evidence="10">
    <location>
        <begin position="218"/>
        <end position="316"/>
    </location>
</feature>
<evidence type="ECO:0000259" key="10">
    <source>
        <dbReference type="Pfam" id="PF00122"/>
    </source>
</evidence>
<evidence type="ECO:0000256" key="3">
    <source>
        <dbReference type="ARBA" id="ARBA00022692"/>
    </source>
</evidence>
<dbReference type="InterPro" id="IPR027256">
    <property type="entry name" value="P-typ_ATPase_IB"/>
</dbReference>
<dbReference type="NCBIfam" id="TIGR01494">
    <property type="entry name" value="ATPase_P-type"/>
    <property type="match status" value="1"/>
</dbReference>
<dbReference type="GO" id="GO:0046872">
    <property type="term" value="F:metal ion binding"/>
    <property type="evidence" value="ECO:0007669"/>
    <property type="project" value="UniProtKB-KW"/>
</dbReference>
<keyword evidence="12" id="KW-1185">Reference proteome</keyword>
<dbReference type="InterPro" id="IPR023214">
    <property type="entry name" value="HAD_sf"/>
</dbReference>
<dbReference type="PRINTS" id="PR00119">
    <property type="entry name" value="CATATPASE"/>
</dbReference>